<dbReference type="InterPro" id="IPR029058">
    <property type="entry name" value="AB_hydrolase_fold"/>
</dbReference>
<organism evidence="1 3">
    <name type="scientific">Paenibacillus macerans</name>
    <name type="common">Bacillus macerans</name>
    <dbReference type="NCBI Taxonomy" id="44252"/>
    <lineage>
        <taxon>Bacteria</taxon>
        <taxon>Bacillati</taxon>
        <taxon>Bacillota</taxon>
        <taxon>Bacilli</taxon>
        <taxon>Bacillales</taxon>
        <taxon>Paenibacillaceae</taxon>
        <taxon>Paenibacillus</taxon>
    </lineage>
</organism>
<evidence type="ECO:0000313" key="1">
    <source>
        <dbReference type="EMBL" id="KFM94350.1"/>
    </source>
</evidence>
<dbReference type="OrthoDB" id="3512457at2"/>
<dbReference type="HOGENOM" id="CLU_976061_0_0_9"/>
<gene>
    <name evidence="1" type="ORF">DJ90_1385</name>
    <name evidence="2" type="ORF">GNQ08_01610</name>
</gene>
<dbReference type="Gene3D" id="3.40.50.1820">
    <property type="entry name" value="alpha/beta hydrolase"/>
    <property type="match status" value="1"/>
</dbReference>
<dbReference type="AlphaFoldDB" id="A0A090YQE2"/>
<name>A0A090YQE2_PAEMA</name>
<dbReference type="GO" id="GO:0016787">
    <property type="term" value="F:hydrolase activity"/>
    <property type="evidence" value="ECO:0007669"/>
    <property type="project" value="UniProtKB-KW"/>
</dbReference>
<comment type="caution">
    <text evidence="1">The sequence shown here is derived from an EMBL/GenBank/DDBJ whole genome shotgun (WGS) entry which is preliminary data.</text>
</comment>
<accession>A0A090YQE2</accession>
<evidence type="ECO:0000313" key="2">
    <source>
        <dbReference type="EMBL" id="MUG21130.1"/>
    </source>
</evidence>
<keyword evidence="1" id="KW-0378">Hydrolase</keyword>
<dbReference type="RefSeq" id="WP_036618743.1">
    <property type="nucleotide sequence ID" value="NZ_BGML01000004.1"/>
</dbReference>
<dbReference type="Proteomes" id="UP000442469">
    <property type="component" value="Unassembled WGS sequence"/>
</dbReference>
<dbReference type="GeneID" id="77010757"/>
<proteinExistence type="predicted"/>
<sequence length="294" mass="32926">MKKTITLPDNSVIEVGLLAGQSNPKTIMLPVAKKPVYGQEAESLKQWGVDPELGKRLVEGLADRFQVLFFDYEGHLFQNPVPDYLTPEHIVNDFLHIADEMNIRQFSYYGYSWLALAGLQLAVRTDRLESLIMGGFPPCEGPYREMLAVTEKTYQQALQQKQNAVPQQADSENPADFDWDNVNVTIDPSVTKQFMTLYRSLIGFDGRSVLEKLPIPKLAFAGEQDTIVYGENFGNVTVDIVGRLKKNQSLLGQAGWDVEIMPGSGMDHTKAMQPDVVLPVIKPWLVEKLLGGKR</sequence>
<keyword evidence="3" id="KW-1185">Reference proteome</keyword>
<evidence type="ECO:0000313" key="3">
    <source>
        <dbReference type="Proteomes" id="UP000029278"/>
    </source>
</evidence>
<dbReference type="EMBL" id="JMQA01000047">
    <property type="protein sequence ID" value="KFM94350.1"/>
    <property type="molecule type" value="Genomic_DNA"/>
</dbReference>
<dbReference type="EMBL" id="WNZZ01000001">
    <property type="protein sequence ID" value="MUG21130.1"/>
    <property type="molecule type" value="Genomic_DNA"/>
</dbReference>
<evidence type="ECO:0000313" key="4">
    <source>
        <dbReference type="Proteomes" id="UP000442469"/>
    </source>
</evidence>
<protein>
    <submittedName>
        <fullName evidence="1 2">Alpha/beta hydrolase</fullName>
    </submittedName>
</protein>
<reference evidence="2 4" key="2">
    <citation type="submission" date="2019-11" db="EMBL/GenBank/DDBJ databases">
        <title>Draft genome sequences of five Paenibacillus species of dairy origin.</title>
        <authorList>
            <person name="Olajide A.M."/>
            <person name="Chen S."/>
            <person name="Lapointe G."/>
        </authorList>
    </citation>
    <scope>NUCLEOTIDE SEQUENCE [LARGE SCALE GENOMIC DNA]</scope>
    <source>
        <strain evidence="2 4">3CT49</strain>
    </source>
</reference>
<dbReference type="SUPFAM" id="SSF53474">
    <property type="entry name" value="alpha/beta-Hydrolases"/>
    <property type="match status" value="1"/>
</dbReference>
<dbReference type="STRING" id="44252.DJ90_1385"/>
<reference evidence="1 3" key="1">
    <citation type="submission" date="2014-04" db="EMBL/GenBank/DDBJ databases">
        <authorList>
            <person name="Bishop-Lilly K.A."/>
            <person name="Broomall S.M."/>
            <person name="Chain P.S."/>
            <person name="Chertkov O."/>
            <person name="Coyne S.R."/>
            <person name="Daligault H.E."/>
            <person name="Davenport K.W."/>
            <person name="Erkkila T."/>
            <person name="Frey K.G."/>
            <person name="Gibbons H.S."/>
            <person name="Gu W."/>
            <person name="Jaissle J."/>
            <person name="Johnson S.L."/>
            <person name="Koroleva G.I."/>
            <person name="Ladner J.T."/>
            <person name="Lo C.-C."/>
            <person name="Minogue T.D."/>
            <person name="Munk C."/>
            <person name="Palacios G.F."/>
            <person name="Redden C.L."/>
            <person name="Rosenzweig C.N."/>
            <person name="Scholz M.B."/>
            <person name="Teshima H."/>
            <person name="Xu Y."/>
        </authorList>
    </citation>
    <scope>NUCLEOTIDE SEQUENCE [LARGE SCALE GENOMIC DNA]</scope>
    <source>
        <strain evidence="1 3">8244</strain>
    </source>
</reference>
<dbReference type="PATRIC" id="fig|44252.3.peg.5665"/>
<dbReference type="Proteomes" id="UP000029278">
    <property type="component" value="Unassembled WGS sequence"/>
</dbReference>